<dbReference type="InterPro" id="IPR020612">
    <property type="entry name" value="Methylthiotransferase_CS"/>
</dbReference>
<organism evidence="15 16">
    <name type="scientific">Candidatus Methanofastidiosum methylothiophilum</name>
    <dbReference type="NCBI Taxonomy" id="1705564"/>
    <lineage>
        <taxon>Archaea</taxon>
        <taxon>Methanobacteriati</taxon>
        <taxon>Methanobacteriota</taxon>
        <taxon>Stenosarchaea group</taxon>
        <taxon>Candidatus Methanofastidiosia</taxon>
        <taxon>Candidatus Methanofastidiosales</taxon>
        <taxon>Candidatus Methanofastidiosaceae</taxon>
        <taxon>Candidatus Methanofastidiosum</taxon>
    </lineage>
</organism>
<dbReference type="InterPro" id="IPR013848">
    <property type="entry name" value="Methylthiotransferase_N"/>
</dbReference>
<sequence>MQPKIFVETYGCTQNKGDSEIIKYLLKEFLVDSIDKADIVIVNTCGVKGQTEKKIVERISLLLINKKVIVSGCLPKINLNVIDKNVSGIIGPHDIDRIQEVVFADEKKVYLSEDNRRLGPKTAFKKIRDESTSAIVQISEGCVGRCSFCCTRFARGSVHSFPIEEIIGEVKDALSKGYREILFTSQDTAAYGVDIDTNLVTLLKRVIDIDGEFRLRLGMANPNHIKSFENELVPIYNDPHMYRFLHVPVQSGDDKVLSDMRRDHTIKDYISTVSLFRKNIKDLYLCTDIIVGYPTEDDAAFENTLKLVEKIRPDKINLTRFSPRPGTPSTKLKQIPSWIVKERSRKLNVLRKKISFEINQTYIGRDFKALITEKNIDGTFTGRIYNYKPVIVDDAKVGEFKDIVIEDATSTYLVGR</sequence>
<protein>
    <recommendedName>
        <fullName evidence="11">tRNA-t(6)A37 methylthiotransferase</fullName>
        <ecNumber evidence="11">2.8.4.5</ecNumber>
    </recommendedName>
</protein>
<dbReference type="InterPro" id="IPR007197">
    <property type="entry name" value="rSAM"/>
</dbReference>
<evidence type="ECO:0000256" key="1">
    <source>
        <dbReference type="ARBA" id="ARBA00002399"/>
    </source>
</evidence>
<dbReference type="InterPro" id="IPR058240">
    <property type="entry name" value="rSAM_sf"/>
</dbReference>
<dbReference type="PROSITE" id="PS51918">
    <property type="entry name" value="RADICAL_SAM"/>
    <property type="match status" value="1"/>
</dbReference>
<evidence type="ECO:0000256" key="8">
    <source>
        <dbReference type="ARBA" id="ARBA00023004"/>
    </source>
</evidence>
<evidence type="ECO:0000256" key="10">
    <source>
        <dbReference type="ARBA" id="ARBA00051661"/>
    </source>
</evidence>
<dbReference type="InterPro" id="IPR006638">
    <property type="entry name" value="Elp3/MiaA/NifB-like_rSAM"/>
</dbReference>
<keyword evidence="9 11" id="KW-0411">Iron-sulfur</keyword>
<dbReference type="EMBL" id="LNGD01000003">
    <property type="protein sequence ID" value="KYC54250.1"/>
    <property type="molecule type" value="Genomic_DNA"/>
</dbReference>
<dbReference type="CDD" id="cd01335">
    <property type="entry name" value="Radical_SAM"/>
    <property type="match status" value="1"/>
</dbReference>
<evidence type="ECO:0000259" key="13">
    <source>
        <dbReference type="PROSITE" id="PS51449"/>
    </source>
</evidence>
<dbReference type="GO" id="GO:0046872">
    <property type="term" value="F:metal ion binding"/>
    <property type="evidence" value="ECO:0007669"/>
    <property type="project" value="UniProtKB-UniRule"/>
</dbReference>
<dbReference type="InterPro" id="IPR006466">
    <property type="entry name" value="MiaB-like_arc_euk"/>
</dbReference>
<comment type="function">
    <text evidence="1 11">Catalyzes the methylthiolation of N6-threonylcarbamoyladenosine (t(6)A), leading to the formation of 2-methylthio-N6-threonylcarbamoyladenosine (ms(2)t(6)A) at position 37 in tRNAs that read codons beginning with adenine.</text>
</comment>
<name>A0A150JAM7_9EURY</name>
<keyword evidence="6 11" id="KW-0819">tRNA processing</keyword>
<dbReference type="NCBIfam" id="TIGR00089">
    <property type="entry name" value="MiaB/RimO family radical SAM methylthiotransferase"/>
    <property type="match status" value="1"/>
</dbReference>
<dbReference type="FunFam" id="3.80.30.20:FF:000002">
    <property type="entry name" value="threonylcarbamoyladenosine tRNA methylthiotransferase isoform X2"/>
    <property type="match status" value="1"/>
</dbReference>
<proteinExistence type="inferred from homology"/>
<dbReference type="PROSITE" id="PS01278">
    <property type="entry name" value="MTTASE_RADICAL"/>
    <property type="match status" value="1"/>
</dbReference>
<evidence type="ECO:0000259" key="12">
    <source>
        <dbReference type="PROSITE" id="PS50926"/>
    </source>
</evidence>
<dbReference type="InterPro" id="IPR005839">
    <property type="entry name" value="Methylthiotransferase"/>
</dbReference>
<comment type="cofactor">
    <cofactor evidence="11">
        <name>[4Fe-4S] cluster</name>
        <dbReference type="ChEBI" id="CHEBI:49883"/>
    </cofactor>
    <text evidence="11">Binds 1 or 2 [4Fe-4S] cluster. One cluster is coordinated with 3 cysteines and an exchangeable S-adenosyl-L-methionine.</text>
</comment>
<dbReference type="Gene3D" id="3.80.30.20">
    <property type="entry name" value="tm_1862 like domain"/>
    <property type="match status" value="1"/>
</dbReference>
<dbReference type="SMART" id="SM00729">
    <property type="entry name" value="Elp3"/>
    <property type="match status" value="1"/>
</dbReference>
<dbReference type="PROSITE" id="PS50926">
    <property type="entry name" value="TRAM"/>
    <property type="match status" value="1"/>
</dbReference>
<keyword evidence="4 11" id="KW-0808">Transferase</keyword>
<dbReference type="NCBIfam" id="TIGR01578">
    <property type="entry name" value="MiaB-like-B"/>
    <property type="match status" value="1"/>
</dbReference>
<keyword evidence="7 11" id="KW-0479">Metal-binding</keyword>
<feature type="domain" description="MTTase N-terminal" evidence="13">
    <location>
        <begin position="3"/>
        <end position="107"/>
    </location>
</feature>
<evidence type="ECO:0000256" key="9">
    <source>
        <dbReference type="ARBA" id="ARBA00023014"/>
    </source>
</evidence>
<dbReference type="PANTHER" id="PTHR11918:SF45">
    <property type="entry name" value="THREONYLCARBAMOYLADENOSINE TRNA METHYLTHIOTRANSFERASE"/>
    <property type="match status" value="1"/>
</dbReference>
<gene>
    <name evidence="15" type="ORF">AMQ74_00119</name>
</gene>
<dbReference type="SFLD" id="SFLDG01082">
    <property type="entry name" value="B12-binding_domain_containing"/>
    <property type="match status" value="1"/>
</dbReference>
<dbReference type="AlphaFoldDB" id="A0A150JAM7"/>
<reference evidence="15 16" key="1">
    <citation type="journal article" date="2016" name="ISME J.">
        <title>Chasing the elusive Euryarchaeota class WSA2: genomes reveal a uniquely fastidious methyl-reducing methanogen.</title>
        <authorList>
            <person name="Nobu M.K."/>
            <person name="Narihiro T."/>
            <person name="Kuroda K."/>
            <person name="Mei R."/>
            <person name="Liu W.T."/>
        </authorList>
    </citation>
    <scope>NUCLEOTIDE SEQUENCE [LARGE SCALE GENOMIC DNA]</scope>
    <source>
        <strain evidence="15">U1lsi0528_Bin089</strain>
    </source>
</reference>
<evidence type="ECO:0000256" key="6">
    <source>
        <dbReference type="ARBA" id="ARBA00022694"/>
    </source>
</evidence>
<evidence type="ECO:0000313" key="15">
    <source>
        <dbReference type="EMBL" id="KYC54250.1"/>
    </source>
</evidence>
<keyword evidence="3 11" id="KW-0004">4Fe-4S</keyword>
<accession>A0A150JAM7</accession>
<evidence type="ECO:0000256" key="3">
    <source>
        <dbReference type="ARBA" id="ARBA00022485"/>
    </source>
</evidence>
<dbReference type="Gene3D" id="3.40.50.12160">
    <property type="entry name" value="Methylthiotransferase, N-terminal domain"/>
    <property type="match status" value="1"/>
</dbReference>
<evidence type="ECO:0000256" key="2">
    <source>
        <dbReference type="ARBA" id="ARBA00008616"/>
    </source>
</evidence>
<comment type="catalytic activity">
    <reaction evidence="10 11">
        <text>N(6)-L-threonylcarbamoyladenosine(37) in tRNA + (sulfur carrier)-SH + AH2 + 2 S-adenosyl-L-methionine = 2-methylsulfanyl-N(6)-L-threonylcarbamoyladenosine(37) in tRNA + (sulfur carrier)-H + 5'-deoxyadenosine + L-methionine + A + S-adenosyl-L-homocysteine + 2 H(+)</text>
        <dbReference type="Rhea" id="RHEA:37075"/>
        <dbReference type="Rhea" id="RHEA-COMP:10163"/>
        <dbReference type="Rhea" id="RHEA-COMP:11092"/>
        <dbReference type="Rhea" id="RHEA-COMP:14737"/>
        <dbReference type="Rhea" id="RHEA-COMP:14739"/>
        <dbReference type="ChEBI" id="CHEBI:13193"/>
        <dbReference type="ChEBI" id="CHEBI:15378"/>
        <dbReference type="ChEBI" id="CHEBI:17319"/>
        <dbReference type="ChEBI" id="CHEBI:17499"/>
        <dbReference type="ChEBI" id="CHEBI:29917"/>
        <dbReference type="ChEBI" id="CHEBI:57844"/>
        <dbReference type="ChEBI" id="CHEBI:57856"/>
        <dbReference type="ChEBI" id="CHEBI:59789"/>
        <dbReference type="ChEBI" id="CHEBI:64428"/>
        <dbReference type="ChEBI" id="CHEBI:74418"/>
        <dbReference type="ChEBI" id="CHEBI:74420"/>
        <dbReference type="EC" id="2.8.4.5"/>
    </reaction>
</comment>
<comment type="similarity">
    <text evidence="2 11">Belongs to the methylthiotransferase family. CDKAL1 subfamily.</text>
</comment>
<dbReference type="EC" id="2.8.4.5" evidence="11"/>
<dbReference type="InterPro" id="IPR002792">
    <property type="entry name" value="TRAM_dom"/>
</dbReference>
<evidence type="ECO:0000256" key="7">
    <source>
        <dbReference type="ARBA" id="ARBA00022723"/>
    </source>
</evidence>
<dbReference type="Proteomes" id="UP000075578">
    <property type="component" value="Unassembled WGS sequence"/>
</dbReference>
<comment type="caution">
    <text evidence="15">The sequence shown here is derived from an EMBL/GenBank/DDBJ whole genome shotgun (WGS) entry which is preliminary data.</text>
</comment>
<evidence type="ECO:0000256" key="5">
    <source>
        <dbReference type="ARBA" id="ARBA00022691"/>
    </source>
</evidence>
<dbReference type="Pfam" id="PF01938">
    <property type="entry name" value="TRAM"/>
    <property type="match status" value="1"/>
</dbReference>
<dbReference type="InterPro" id="IPR023404">
    <property type="entry name" value="rSAM_horseshoe"/>
</dbReference>
<feature type="domain" description="Radical SAM core" evidence="14">
    <location>
        <begin position="128"/>
        <end position="357"/>
    </location>
</feature>
<dbReference type="GO" id="GO:0051539">
    <property type="term" value="F:4 iron, 4 sulfur cluster binding"/>
    <property type="evidence" value="ECO:0007669"/>
    <property type="project" value="UniProtKB-UniRule"/>
</dbReference>
<keyword evidence="8 11" id="KW-0408">Iron</keyword>
<dbReference type="SFLD" id="SFLDS00029">
    <property type="entry name" value="Radical_SAM"/>
    <property type="match status" value="1"/>
</dbReference>
<dbReference type="Pfam" id="PF00919">
    <property type="entry name" value="UPF0004"/>
    <property type="match status" value="1"/>
</dbReference>
<evidence type="ECO:0000313" key="16">
    <source>
        <dbReference type="Proteomes" id="UP000075578"/>
    </source>
</evidence>
<feature type="domain" description="TRAM" evidence="12">
    <location>
        <begin position="360"/>
        <end position="416"/>
    </location>
</feature>
<evidence type="ECO:0000256" key="4">
    <source>
        <dbReference type="ARBA" id="ARBA00022679"/>
    </source>
</evidence>
<evidence type="ECO:0000259" key="14">
    <source>
        <dbReference type="PROSITE" id="PS51918"/>
    </source>
</evidence>
<dbReference type="SUPFAM" id="SSF102114">
    <property type="entry name" value="Radical SAM enzymes"/>
    <property type="match status" value="1"/>
</dbReference>
<dbReference type="InterPro" id="IPR038135">
    <property type="entry name" value="Methylthiotransferase_N_sf"/>
</dbReference>
<evidence type="ECO:0000256" key="11">
    <source>
        <dbReference type="RuleBase" id="RU368081"/>
    </source>
</evidence>
<dbReference type="PANTHER" id="PTHR11918">
    <property type="entry name" value="RADICAL SAM PROTEINS"/>
    <property type="match status" value="1"/>
</dbReference>
<dbReference type="GO" id="GO:0035598">
    <property type="term" value="F:tRNA (N(6)-L-threonylcarbamoyladenosine(37)-C(2))-methylthiotransferase activity"/>
    <property type="evidence" value="ECO:0007669"/>
    <property type="project" value="UniProtKB-UniRule"/>
</dbReference>
<keyword evidence="5 11" id="KW-0949">S-adenosyl-L-methionine</keyword>
<dbReference type="PROSITE" id="PS51449">
    <property type="entry name" value="MTTASE_N"/>
    <property type="match status" value="1"/>
</dbReference>
<dbReference type="Pfam" id="PF04055">
    <property type="entry name" value="Radical_SAM"/>
    <property type="match status" value="1"/>
</dbReference>